<evidence type="ECO:0000256" key="2">
    <source>
        <dbReference type="SAM" id="MobiDB-lite"/>
    </source>
</evidence>
<dbReference type="Gene3D" id="2.10.25.10">
    <property type="entry name" value="Laminin"/>
    <property type="match status" value="1"/>
</dbReference>
<dbReference type="InterPro" id="IPR036179">
    <property type="entry name" value="Ig-like_dom_sf"/>
</dbReference>
<keyword evidence="1" id="KW-0245">EGF-like domain</keyword>
<evidence type="ECO:0000256" key="1">
    <source>
        <dbReference type="PROSITE-ProRule" id="PRU00076"/>
    </source>
</evidence>
<dbReference type="PROSITE" id="PS50026">
    <property type="entry name" value="EGF_3"/>
    <property type="match status" value="1"/>
</dbReference>
<evidence type="ECO:0000256" key="3">
    <source>
        <dbReference type="SAM" id="Phobius"/>
    </source>
</evidence>
<dbReference type="EMBL" id="UYRR01031381">
    <property type="protein sequence ID" value="VDK49608.1"/>
    <property type="molecule type" value="Genomic_DNA"/>
</dbReference>
<dbReference type="PROSITE" id="PS50835">
    <property type="entry name" value="IG_LIKE"/>
    <property type="match status" value="1"/>
</dbReference>
<dbReference type="WBParaSite" id="ASIM_0001396801-mRNA-1">
    <property type="protein sequence ID" value="ASIM_0001396801-mRNA-1"/>
    <property type="gene ID" value="ASIM_0001396801"/>
</dbReference>
<feature type="compositionally biased region" description="Basic and acidic residues" evidence="2">
    <location>
        <begin position="308"/>
        <end position="318"/>
    </location>
</feature>
<dbReference type="SUPFAM" id="SSF57196">
    <property type="entry name" value="EGF/Laminin"/>
    <property type="match status" value="1"/>
</dbReference>
<dbReference type="Gene3D" id="2.60.40.10">
    <property type="entry name" value="Immunoglobulins"/>
    <property type="match status" value="1"/>
</dbReference>
<sequence>MTHYEFMSLLSLIKMTEEDGDVDRKRISWDLVLRDRGNSGAASDERAKIVELNNGDSLTIECSVDQSYSPSSFIFLHNERNTAPDASQLITEPSRRVLKIPKFNERKHKGEYLCAASSSHGMVERTLVVKKRSIIDDKHYAIKCKENKCRNGGQCLVPLSGDRTSFCLCPDDYAGKDCESHAVSSYAIQGTKATFGLGGVWTTLLIVSCILLAILYRREKRKRREAEAKFDELSPLYKSEEGNEKFLPDMDQIDSSLMLGALHKYAYTQNERTDPPLIAPFDLLFLARVESGVELDVTSSTDNNASKHNGEPRIDHQPTRARLNGTSDSL</sequence>
<dbReference type="InterPro" id="IPR000742">
    <property type="entry name" value="EGF"/>
</dbReference>
<feature type="domain" description="EGF-like" evidence="4">
    <location>
        <begin position="140"/>
        <end position="179"/>
    </location>
</feature>
<reference evidence="6 7" key="2">
    <citation type="submission" date="2018-11" db="EMBL/GenBank/DDBJ databases">
        <authorList>
            <consortium name="Pathogen Informatics"/>
        </authorList>
    </citation>
    <scope>NUCLEOTIDE SEQUENCE [LARGE SCALE GENOMIC DNA]</scope>
</reference>
<feature type="transmembrane region" description="Helical" evidence="3">
    <location>
        <begin position="195"/>
        <end position="216"/>
    </location>
</feature>
<dbReference type="InterPro" id="IPR013783">
    <property type="entry name" value="Ig-like_fold"/>
</dbReference>
<dbReference type="Proteomes" id="UP000267096">
    <property type="component" value="Unassembled WGS sequence"/>
</dbReference>
<evidence type="ECO:0000313" key="6">
    <source>
        <dbReference type="EMBL" id="VDK49608.1"/>
    </source>
</evidence>
<proteinExistence type="predicted"/>
<evidence type="ECO:0000313" key="7">
    <source>
        <dbReference type="Proteomes" id="UP000267096"/>
    </source>
</evidence>
<feature type="disulfide bond" evidence="1">
    <location>
        <begin position="169"/>
        <end position="178"/>
    </location>
</feature>
<reference evidence="8" key="1">
    <citation type="submission" date="2017-02" db="UniProtKB">
        <authorList>
            <consortium name="WormBaseParasite"/>
        </authorList>
    </citation>
    <scope>IDENTIFICATION</scope>
</reference>
<feature type="region of interest" description="Disordered" evidence="2">
    <location>
        <begin position="298"/>
        <end position="330"/>
    </location>
</feature>
<protein>
    <submittedName>
        <fullName evidence="8">EGF-like domain-containing protein</fullName>
    </submittedName>
</protein>
<feature type="domain" description="Ig-like" evidence="5">
    <location>
        <begin position="45"/>
        <end position="130"/>
    </location>
</feature>
<keyword evidence="3" id="KW-0812">Transmembrane</keyword>
<keyword evidence="1" id="KW-1015">Disulfide bond</keyword>
<keyword evidence="3" id="KW-1133">Transmembrane helix</keyword>
<dbReference type="SUPFAM" id="SSF48726">
    <property type="entry name" value="Immunoglobulin"/>
    <property type="match status" value="1"/>
</dbReference>
<gene>
    <name evidence="6" type="ORF">ASIM_LOCUS13396</name>
</gene>
<dbReference type="CDD" id="cd00054">
    <property type="entry name" value="EGF_CA"/>
    <property type="match status" value="1"/>
</dbReference>
<dbReference type="PROSITE" id="PS00022">
    <property type="entry name" value="EGF_1"/>
    <property type="match status" value="1"/>
</dbReference>
<evidence type="ECO:0000259" key="5">
    <source>
        <dbReference type="PROSITE" id="PS50835"/>
    </source>
</evidence>
<dbReference type="OrthoDB" id="10452075at2759"/>
<dbReference type="AlphaFoldDB" id="A0A0M3JZM3"/>
<dbReference type="InterPro" id="IPR007110">
    <property type="entry name" value="Ig-like_dom"/>
</dbReference>
<keyword evidence="7" id="KW-1185">Reference proteome</keyword>
<accession>A0A0M3JZM3</accession>
<keyword evidence="3" id="KW-0472">Membrane</keyword>
<evidence type="ECO:0000313" key="8">
    <source>
        <dbReference type="WBParaSite" id="ASIM_0001396801-mRNA-1"/>
    </source>
</evidence>
<name>A0A0M3JZM3_ANISI</name>
<feature type="compositionally biased region" description="Polar residues" evidence="2">
    <location>
        <begin position="298"/>
        <end position="307"/>
    </location>
</feature>
<organism evidence="8">
    <name type="scientific">Anisakis simplex</name>
    <name type="common">Herring worm</name>
    <dbReference type="NCBI Taxonomy" id="6269"/>
    <lineage>
        <taxon>Eukaryota</taxon>
        <taxon>Metazoa</taxon>
        <taxon>Ecdysozoa</taxon>
        <taxon>Nematoda</taxon>
        <taxon>Chromadorea</taxon>
        <taxon>Rhabditida</taxon>
        <taxon>Spirurina</taxon>
        <taxon>Ascaridomorpha</taxon>
        <taxon>Ascaridoidea</taxon>
        <taxon>Anisakidae</taxon>
        <taxon>Anisakis</taxon>
        <taxon>Anisakis simplex complex</taxon>
    </lineage>
</organism>
<comment type="caution">
    <text evidence="1">Lacks conserved residue(s) required for the propagation of feature annotation.</text>
</comment>
<evidence type="ECO:0000259" key="4">
    <source>
        <dbReference type="PROSITE" id="PS50026"/>
    </source>
</evidence>